<evidence type="ECO:0000313" key="2">
    <source>
        <dbReference type="EMBL" id="HAC28859.1"/>
    </source>
</evidence>
<proteinExistence type="predicted"/>
<sequence>MKKLSLLFAASLLASPLALAEVVVIGNPSGPDSISANEVRDLYLNRSKALPNGQSAKPFEL</sequence>
<evidence type="ECO:0000313" key="3">
    <source>
        <dbReference type="Proteomes" id="UP000261325"/>
    </source>
</evidence>
<feature type="non-terminal residue" evidence="2">
    <location>
        <position position="61"/>
    </location>
</feature>
<evidence type="ECO:0000256" key="1">
    <source>
        <dbReference type="SAM" id="SignalP"/>
    </source>
</evidence>
<keyword evidence="1" id="KW-0732">Signal</keyword>
<name>A0A3B8WFQ1_MARNT</name>
<feature type="chain" id="PRO_5017628073" evidence="1">
    <location>
        <begin position="21"/>
        <end position="61"/>
    </location>
</feature>
<gene>
    <name evidence="2" type="ORF">DCF82_13745</name>
</gene>
<protein>
    <submittedName>
        <fullName evidence="2">Phosphate ABC transporter substrate-binding protein</fullName>
    </submittedName>
</protein>
<dbReference type="AlphaFoldDB" id="A0A3B8WFQ1"/>
<reference evidence="2 3" key="1">
    <citation type="journal article" date="2018" name="Nat. Biotechnol.">
        <title>A standardized bacterial taxonomy based on genome phylogeny substantially revises the tree of life.</title>
        <authorList>
            <person name="Parks D.H."/>
            <person name="Chuvochina M."/>
            <person name="Waite D.W."/>
            <person name="Rinke C."/>
            <person name="Skarshewski A."/>
            <person name="Chaumeil P.A."/>
            <person name="Hugenholtz P."/>
        </authorList>
    </citation>
    <scope>NUCLEOTIDE SEQUENCE [LARGE SCALE GENOMIC DNA]</scope>
    <source>
        <strain evidence="2">UBA9049</strain>
    </source>
</reference>
<feature type="signal peptide" evidence="1">
    <location>
        <begin position="1"/>
        <end position="20"/>
    </location>
</feature>
<accession>A0A3B8WFQ1</accession>
<dbReference type="EMBL" id="DLYI01000182">
    <property type="protein sequence ID" value="HAC28859.1"/>
    <property type="molecule type" value="Genomic_DNA"/>
</dbReference>
<organism evidence="2 3">
    <name type="scientific">Marinobacter nauticus</name>
    <name type="common">Marinobacter hydrocarbonoclasticus</name>
    <name type="synonym">Marinobacter aquaeolei</name>
    <dbReference type="NCBI Taxonomy" id="2743"/>
    <lineage>
        <taxon>Bacteria</taxon>
        <taxon>Pseudomonadati</taxon>
        <taxon>Pseudomonadota</taxon>
        <taxon>Gammaproteobacteria</taxon>
        <taxon>Pseudomonadales</taxon>
        <taxon>Marinobacteraceae</taxon>
        <taxon>Marinobacter</taxon>
    </lineage>
</organism>
<comment type="caution">
    <text evidence="2">The sequence shown here is derived from an EMBL/GenBank/DDBJ whole genome shotgun (WGS) entry which is preliminary data.</text>
</comment>
<dbReference type="Proteomes" id="UP000261325">
    <property type="component" value="Unassembled WGS sequence"/>
</dbReference>